<protein>
    <submittedName>
        <fullName evidence="1">Uncharacterized protein</fullName>
    </submittedName>
</protein>
<dbReference type="Proteomes" id="UP001189429">
    <property type="component" value="Unassembled WGS sequence"/>
</dbReference>
<sequence>MRGSGATPRSRIKIVLGSLGIGEGAVHPEARKFEMVHPARQKKAGEKREASTRLMSWELQGLGKRFEFSTSEGGDF</sequence>
<evidence type="ECO:0000313" key="1">
    <source>
        <dbReference type="EMBL" id="CAK0881427.1"/>
    </source>
</evidence>
<name>A0ABN9W5N5_9DINO</name>
<reference evidence="1" key="1">
    <citation type="submission" date="2023-10" db="EMBL/GenBank/DDBJ databases">
        <authorList>
            <person name="Chen Y."/>
            <person name="Shah S."/>
            <person name="Dougan E. K."/>
            <person name="Thang M."/>
            <person name="Chan C."/>
        </authorList>
    </citation>
    <scope>NUCLEOTIDE SEQUENCE [LARGE SCALE GENOMIC DNA]</scope>
</reference>
<comment type="caution">
    <text evidence="1">The sequence shown here is derived from an EMBL/GenBank/DDBJ whole genome shotgun (WGS) entry which is preliminary data.</text>
</comment>
<organism evidence="1 2">
    <name type="scientific">Prorocentrum cordatum</name>
    <dbReference type="NCBI Taxonomy" id="2364126"/>
    <lineage>
        <taxon>Eukaryota</taxon>
        <taxon>Sar</taxon>
        <taxon>Alveolata</taxon>
        <taxon>Dinophyceae</taxon>
        <taxon>Prorocentrales</taxon>
        <taxon>Prorocentraceae</taxon>
        <taxon>Prorocentrum</taxon>
    </lineage>
</organism>
<evidence type="ECO:0000313" key="2">
    <source>
        <dbReference type="Proteomes" id="UP001189429"/>
    </source>
</evidence>
<dbReference type="EMBL" id="CAUYUJ010018182">
    <property type="protein sequence ID" value="CAK0881427.1"/>
    <property type="molecule type" value="Genomic_DNA"/>
</dbReference>
<accession>A0ABN9W5N5</accession>
<gene>
    <name evidence="1" type="ORF">PCOR1329_LOCUS64270</name>
</gene>
<keyword evidence="2" id="KW-1185">Reference proteome</keyword>
<proteinExistence type="predicted"/>